<sequence length="354" mass="39765">MELPQEYWRQRTLFEIASAIGTLLSLDEATKTRAFGHYARILVDMDLSRHVFDEIRVERERYSFKLAVVYERLSDFCMHCGIIGHNVQACNWLKPSEAKVDNRAKKIITIKKEAANMQYAPKKTLPSISAEVAEVEKSHLIGTHEGNKQDEKHDLERQQAQECPKSPCKDNGAIPDAIDGVVVQHPTSFSMTLNNVQDDIVLGDTHIDDPVLQQVTTNDVAGIVNHDLDQEAEETDDNSSSVPETQPGKPVDTVAVENSFIEIAVLEANDFDASARAIPDTTQRVVILPDEEYDEVVQEDLRIIKQAWAAMANREKPFTPVVSQRQKKKIKQLAWSVGQPYNTRSRGDTSNSSQ</sequence>
<dbReference type="AlphaFoldDB" id="A0A392M7N3"/>
<dbReference type="InterPro" id="IPR025836">
    <property type="entry name" value="Zn_knuckle_CX2CX4HX4C"/>
</dbReference>
<feature type="compositionally biased region" description="Polar residues" evidence="1">
    <location>
        <begin position="339"/>
        <end position="354"/>
    </location>
</feature>
<protein>
    <recommendedName>
        <fullName evidence="2">Zinc knuckle CX2CX4HX4C domain-containing protein</fullName>
    </recommendedName>
</protein>
<feature type="compositionally biased region" description="Basic and acidic residues" evidence="1">
    <location>
        <begin position="145"/>
        <end position="159"/>
    </location>
</feature>
<proteinExistence type="predicted"/>
<keyword evidence="4" id="KW-1185">Reference proteome</keyword>
<evidence type="ECO:0000313" key="4">
    <source>
        <dbReference type="Proteomes" id="UP000265520"/>
    </source>
</evidence>
<feature type="region of interest" description="Disordered" evidence="1">
    <location>
        <begin position="144"/>
        <end position="171"/>
    </location>
</feature>
<organism evidence="3 4">
    <name type="scientific">Trifolium medium</name>
    <dbReference type="NCBI Taxonomy" id="97028"/>
    <lineage>
        <taxon>Eukaryota</taxon>
        <taxon>Viridiplantae</taxon>
        <taxon>Streptophyta</taxon>
        <taxon>Embryophyta</taxon>
        <taxon>Tracheophyta</taxon>
        <taxon>Spermatophyta</taxon>
        <taxon>Magnoliopsida</taxon>
        <taxon>eudicotyledons</taxon>
        <taxon>Gunneridae</taxon>
        <taxon>Pentapetalae</taxon>
        <taxon>rosids</taxon>
        <taxon>fabids</taxon>
        <taxon>Fabales</taxon>
        <taxon>Fabaceae</taxon>
        <taxon>Papilionoideae</taxon>
        <taxon>50 kb inversion clade</taxon>
        <taxon>NPAAA clade</taxon>
        <taxon>Hologalegina</taxon>
        <taxon>IRL clade</taxon>
        <taxon>Trifolieae</taxon>
        <taxon>Trifolium</taxon>
    </lineage>
</organism>
<feature type="region of interest" description="Disordered" evidence="1">
    <location>
        <begin position="317"/>
        <end position="354"/>
    </location>
</feature>
<evidence type="ECO:0000259" key="2">
    <source>
        <dbReference type="Pfam" id="PF14392"/>
    </source>
</evidence>
<evidence type="ECO:0000313" key="3">
    <source>
        <dbReference type="EMBL" id="MCH83163.1"/>
    </source>
</evidence>
<dbReference type="InterPro" id="IPR040256">
    <property type="entry name" value="At4g02000-like"/>
</dbReference>
<feature type="domain" description="Zinc knuckle CX2CX4HX4C" evidence="2">
    <location>
        <begin position="65"/>
        <end position="91"/>
    </location>
</feature>
<dbReference type="PANTHER" id="PTHR31286:SF60">
    <property type="entry name" value="PROTEIN, PUTATIVE-RELATED"/>
    <property type="match status" value="1"/>
</dbReference>
<gene>
    <name evidence="3" type="ORF">A2U01_0003979</name>
</gene>
<dbReference type="EMBL" id="LXQA010004746">
    <property type="protein sequence ID" value="MCH83163.1"/>
    <property type="molecule type" value="Genomic_DNA"/>
</dbReference>
<accession>A0A392M7N3</accession>
<dbReference type="Pfam" id="PF14392">
    <property type="entry name" value="zf-CCHC_4"/>
    <property type="match status" value="1"/>
</dbReference>
<dbReference type="PANTHER" id="PTHR31286">
    <property type="entry name" value="GLYCINE-RICH CELL WALL STRUCTURAL PROTEIN 1.8-LIKE"/>
    <property type="match status" value="1"/>
</dbReference>
<comment type="caution">
    <text evidence="3">The sequence shown here is derived from an EMBL/GenBank/DDBJ whole genome shotgun (WGS) entry which is preliminary data.</text>
</comment>
<reference evidence="3 4" key="1">
    <citation type="journal article" date="2018" name="Front. Plant Sci.">
        <title>Red Clover (Trifolium pratense) and Zigzag Clover (T. medium) - A Picture of Genomic Similarities and Differences.</title>
        <authorList>
            <person name="Dluhosova J."/>
            <person name="Istvanek J."/>
            <person name="Nedelnik J."/>
            <person name="Repkova J."/>
        </authorList>
    </citation>
    <scope>NUCLEOTIDE SEQUENCE [LARGE SCALE GENOMIC DNA]</scope>
    <source>
        <strain evidence="4">cv. 10/8</strain>
        <tissue evidence="3">Leaf</tissue>
    </source>
</reference>
<evidence type="ECO:0000256" key="1">
    <source>
        <dbReference type="SAM" id="MobiDB-lite"/>
    </source>
</evidence>
<feature type="region of interest" description="Disordered" evidence="1">
    <location>
        <begin position="231"/>
        <end position="251"/>
    </location>
</feature>
<name>A0A392M7N3_9FABA</name>
<dbReference type="Proteomes" id="UP000265520">
    <property type="component" value="Unassembled WGS sequence"/>
</dbReference>